<feature type="compositionally biased region" description="Polar residues" evidence="2">
    <location>
        <begin position="179"/>
        <end position="192"/>
    </location>
</feature>
<keyword evidence="1" id="KW-0040">ANK repeat</keyword>
<dbReference type="Pfam" id="PF13637">
    <property type="entry name" value="Ank_4"/>
    <property type="match status" value="2"/>
</dbReference>
<dbReference type="InterPro" id="IPR002110">
    <property type="entry name" value="Ankyrin_rpt"/>
</dbReference>
<dbReference type="PRINTS" id="PR01415">
    <property type="entry name" value="ANKYRIN"/>
</dbReference>
<dbReference type="InterPro" id="IPR036770">
    <property type="entry name" value="Ankyrin_rpt-contain_sf"/>
</dbReference>
<feature type="repeat" description="ANK" evidence="1">
    <location>
        <begin position="458"/>
        <end position="490"/>
    </location>
</feature>
<feature type="repeat" description="ANK" evidence="1">
    <location>
        <begin position="390"/>
        <end position="422"/>
    </location>
</feature>
<accession>A0AAE0NQY3</accession>
<feature type="region of interest" description="Disordered" evidence="2">
    <location>
        <begin position="225"/>
        <end position="274"/>
    </location>
</feature>
<dbReference type="Pfam" id="PF17111">
    <property type="entry name" value="PigL_N"/>
    <property type="match status" value="1"/>
</dbReference>
<protein>
    <submittedName>
        <fullName evidence="4">Ankyrin repeat-containing domain protein</fullName>
    </submittedName>
</protein>
<feature type="repeat" description="ANK" evidence="1">
    <location>
        <begin position="425"/>
        <end position="457"/>
    </location>
</feature>
<evidence type="ECO:0000259" key="3">
    <source>
        <dbReference type="Pfam" id="PF17111"/>
    </source>
</evidence>
<proteinExistence type="predicted"/>
<feature type="compositionally biased region" description="Low complexity" evidence="2">
    <location>
        <begin position="231"/>
        <end position="240"/>
    </location>
</feature>
<dbReference type="EMBL" id="JAULSW010000004">
    <property type="protein sequence ID" value="KAK3386051.1"/>
    <property type="molecule type" value="Genomic_DNA"/>
</dbReference>
<evidence type="ECO:0000313" key="5">
    <source>
        <dbReference type="Proteomes" id="UP001285441"/>
    </source>
</evidence>
<keyword evidence="5" id="KW-1185">Reference proteome</keyword>
<name>A0AAE0NQY3_9PEZI</name>
<gene>
    <name evidence="4" type="ORF">B0H63DRAFT_523377</name>
</gene>
<dbReference type="InterPro" id="IPR031348">
    <property type="entry name" value="PigL_N"/>
</dbReference>
<dbReference type="SUPFAM" id="SSF48403">
    <property type="entry name" value="Ankyrin repeat"/>
    <property type="match status" value="2"/>
</dbReference>
<dbReference type="AlphaFoldDB" id="A0AAE0NQY3"/>
<dbReference type="PANTHER" id="PTHR24118:SF99">
    <property type="entry name" value="POTE ANKYRIN DOMAIN FAMILY MEMBER 3C-RELATED"/>
    <property type="match status" value="1"/>
</dbReference>
<feature type="domain" description="Azaphilone pigments biosynthesis cluster protein L N-terminal" evidence="3">
    <location>
        <begin position="2"/>
        <end position="204"/>
    </location>
</feature>
<dbReference type="PROSITE" id="PS50088">
    <property type="entry name" value="ANK_REPEAT"/>
    <property type="match status" value="10"/>
</dbReference>
<dbReference type="SMART" id="SM00248">
    <property type="entry name" value="ANK"/>
    <property type="match status" value="14"/>
</dbReference>
<feature type="repeat" description="ANK" evidence="1">
    <location>
        <begin position="524"/>
        <end position="556"/>
    </location>
</feature>
<feature type="repeat" description="ANK" evidence="1">
    <location>
        <begin position="723"/>
        <end position="755"/>
    </location>
</feature>
<dbReference type="PROSITE" id="PS50297">
    <property type="entry name" value="ANK_REP_REGION"/>
    <property type="match status" value="9"/>
</dbReference>
<reference evidence="4" key="2">
    <citation type="submission" date="2023-06" db="EMBL/GenBank/DDBJ databases">
        <authorList>
            <consortium name="Lawrence Berkeley National Laboratory"/>
            <person name="Haridas S."/>
            <person name="Hensen N."/>
            <person name="Bonometti L."/>
            <person name="Westerberg I."/>
            <person name="Brannstrom I.O."/>
            <person name="Guillou S."/>
            <person name="Cros-Aarteil S."/>
            <person name="Calhoun S."/>
            <person name="Kuo A."/>
            <person name="Mondo S."/>
            <person name="Pangilinan J."/>
            <person name="Riley R."/>
            <person name="LaButti K."/>
            <person name="Andreopoulos B."/>
            <person name="Lipzen A."/>
            <person name="Chen C."/>
            <person name="Yanf M."/>
            <person name="Daum C."/>
            <person name="Ng V."/>
            <person name="Clum A."/>
            <person name="Steindorff A."/>
            <person name="Ohm R."/>
            <person name="Martin F."/>
            <person name="Silar P."/>
            <person name="Natvig D."/>
            <person name="Lalanne C."/>
            <person name="Gautier V."/>
            <person name="Ament-velasquez S.L."/>
            <person name="Kruys A."/>
            <person name="Hutchinson M.I."/>
            <person name="Powell A.J."/>
            <person name="Barry K."/>
            <person name="Miller A.N."/>
            <person name="Grigoriev I.V."/>
            <person name="Debuchy R."/>
            <person name="Gladieux P."/>
            <person name="Thoren M.H."/>
            <person name="Johannesson H."/>
        </authorList>
    </citation>
    <scope>NUCLEOTIDE SEQUENCE</scope>
    <source>
        <strain evidence="4">CBS 232.78</strain>
    </source>
</reference>
<dbReference type="Proteomes" id="UP001285441">
    <property type="component" value="Unassembled WGS sequence"/>
</dbReference>
<evidence type="ECO:0000313" key="4">
    <source>
        <dbReference type="EMBL" id="KAK3386051.1"/>
    </source>
</evidence>
<feature type="repeat" description="ANK" evidence="1">
    <location>
        <begin position="657"/>
        <end position="689"/>
    </location>
</feature>
<feature type="repeat" description="ANK" evidence="1">
    <location>
        <begin position="756"/>
        <end position="781"/>
    </location>
</feature>
<feature type="region of interest" description="Disordered" evidence="2">
    <location>
        <begin position="179"/>
        <end position="202"/>
    </location>
</feature>
<feature type="repeat" description="ANK" evidence="1">
    <location>
        <begin position="690"/>
        <end position="722"/>
    </location>
</feature>
<evidence type="ECO:0000256" key="1">
    <source>
        <dbReference type="PROSITE-ProRule" id="PRU00023"/>
    </source>
</evidence>
<dbReference type="Pfam" id="PF12796">
    <property type="entry name" value="Ank_2"/>
    <property type="match status" value="3"/>
</dbReference>
<feature type="repeat" description="ANK" evidence="1">
    <location>
        <begin position="557"/>
        <end position="589"/>
    </location>
</feature>
<reference evidence="4" key="1">
    <citation type="journal article" date="2023" name="Mol. Phylogenet. Evol.">
        <title>Genome-scale phylogeny and comparative genomics of the fungal order Sordariales.</title>
        <authorList>
            <person name="Hensen N."/>
            <person name="Bonometti L."/>
            <person name="Westerberg I."/>
            <person name="Brannstrom I.O."/>
            <person name="Guillou S."/>
            <person name="Cros-Aarteil S."/>
            <person name="Calhoun S."/>
            <person name="Haridas S."/>
            <person name="Kuo A."/>
            <person name="Mondo S."/>
            <person name="Pangilinan J."/>
            <person name="Riley R."/>
            <person name="LaButti K."/>
            <person name="Andreopoulos B."/>
            <person name="Lipzen A."/>
            <person name="Chen C."/>
            <person name="Yan M."/>
            <person name="Daum C."/>
            <person name="Ng V."/>
            <person name="Clum A."/>
            <person name="Steindorff A."/>
            <person name="Ohm R.A."/>
            <person name="Martin F."/>
            <person name="Silar P."/>
            <person name="Natvig D.O."/>
            <person name="Lalanne C."/>
            <person name="Gautier V."/>
            <person name="Ament-Velasquez S.L."/>
            <person name="Kruys A."/>
            <person name="Hutchinson M.I."/>
            <person name="Powell A.J."/>
            <person name="Barry K."/>
            <person name="Miller A.N."/>
            <person name="Grigoriev I.V."/>
            <person name="Debuchy R."/>
            <person name="Gladieux P."/>
            <person name="Hiltunen Thoren M."/>
            <person name="Johannesson H."/>
        </authorList>
    </citation>
    <scope>NUCLEOTIDE SEQUENCE</scope>
    <source>
        <strain evidence="4">CBS 232.78</strain>
    </source>
</reference>
<dbReference type="Gene3D" id="1.25.40.20">
    <property type="entry name" value="Ankyrin repeat-containing domain"/>
    <property type="match status" value="2"/>
</dbReference>
<feature type="repeat" description="ANK" evidence="1">
    <location>
        <begin position="491"/>
        <end position="523"/>
    </location>
</feature>
<organism evidence="4 5">
    <name type="scientific">Podospora didyma</name>
    <dbReference type="NCBI Taxonomy" id="330526"/>
    <lineage>
        <taxon>Eukaryota</taxon>
        <taxon>Fungi</taxon>
        <taxon>Dikarya</taxon>
        <taxon>Ascomycota</taxon>
        <taxon>Pezizomycotina</taxon>
        <taxon>Sordariomycetes</taxon>
        <taxon>Sordariomycetidae</taxon>
        <taxon>Sordariales</taxon>
        <taxon>Podosporaceae</taxon>
        <taxon>Podospora</taxon>
    </lineage>
</organism>
<comment type="caution">
    <text evidence="4">The sequence shown here is derived from an EMBL/GenBank/DDBJ whole genome shotgun (WGS) entry which is preliminary data.</text>
</comment>
<evidence type="ECO:0000256" key="2">
    <source>
        <dbReference type="SAM" id="MobiDB-lite"/>
    </source>
</evidence>
<sequence length="826" mass="88749">MADPISIATGVLSLVSASFKITESLRTLKSKFQHVPQTVAGLATEFQATSIGLSQLRRFLDSRQHVFSASDANEVERVYLLQCLDATTFDMAKTFSAVDAELTKLNRDDARQSIALRMRFMWVEGDLNAYMTQIRDQRSSLVFLMQSIQLEGSSSKIDDIHRQFQSDSPGLSALKRTTTNSKAKLQRRSTMMQPEPKTAESCASDLADMLQQETKTFPDLSNIASSEKQEAAPQQQQASPEQEEPRHANADPPVSSFEGLHVKDDSFSRPTSGSQHVQPALVFHELHLSVANDDRSRVLACLQAGHDPLGLPRDPYGSLPNSKKTSFALAAYLGRDEIMELFLQRGFAKALNETIGTDLPPLLCAAYSGHQRMMQRLLDAGATPRLQGPGGSTSLFWAALKGHREVVDLLIRRGAKGDVNQPNAKGLTPLMVAAQHGHHGVVRVLLSHGANIMAQNMKLQSALHLAAHAGHPDTVGVLLAHQAPTNSITSNGKTPLLFAATSGHYDVVALLLLHDAFVHAQDAEGKSALYHASCCGWSEVVELLLAQGASKELVTQQGDRALHIACEKGHVKVVGVLLAHGASLAATRAADGRSALGIAISNRRAEILGPLILFHTQQDPAGYTKEMALWTAAEWGLDETMDALLEAGANIDIRDLNGQTPLGRAARESKAAATKLLITKGASVNVIDEYGATPLHRAARTLNVRLAEHLIKGGAELSILDKNGYSPIHLAAIYGTSEMLEFLAGHGADLECMSASSKTPLVMAAENSRVDIIQTLLALGAVCGYPNFSISSGPGDVLFVVDREGNIEVVVETIIKKFAPGPGAGL</sequence>
<dbReference type="PANTHER" id="PTHR24118">
    <property type="entry name" value="POTE ANKYRIN DOMAIN"/>
    <property type="match status" value="1"/>
</dbReference>